<dbReference type="SUPFAM" id="SSF55021">
    <property type="entry name" value="ACT-like"/>
    <property type="match status" value="1"/>
</dbReference>
<dbReference type="Gene3D" id="3.30.70.260">
    <property type="match status" value="1"/>
</dbReference>
<dbReference type="InterPro" id="IPR008310">
    <property type="entry name" value="UPF0735_ACT_dom-cont"/>
</dbReference>
<dbReference type="InterPro" id="IPR002912">
    <property type="entry name" value="ACT_dom"/>
</dbReference>
<dbReference type="RefSeq" id="WP_117448216.1">
    <property type="nucleotide sequence ID" value="NZ_JAOQKE010000006.1"/>
</dbReference>
<evidence type="ECO:0000313" key="3">
    <source>
        <dbReference type="EMBL" id="MCU6725114.1"/>
    </source>
</evidence>
<dbReference type="Proteomes" id="UP001652338">
    <property type="component" value="Unassembled WGS sequence"/>
</dbReference>
<dbReference type="NCBIfam" id="NF003361">
    <property type="entry name" value="PRK04435.1"/>
    <property type="match status" value="1"/>
</dbReference>
<reference evidence="3 4" key="1">
    <citation type="journal article" date="2021" name="ISME Commun">
        <title>Automated analysis of genomic sequences facilitates high-throughput and comprehensive description of bacteria.</title>
        <authorList>
            <person name="Hitch T.C.A."/>
        </authorList>
    </citation>
    <scope>NUCLEOTIDE SEQUENCE [LARGE SCALE GENOMIC DNA]</scope>
    <source>
        <strain evidence="3 4">Sanger_29</strain>
    </source>
</reference>
<comment type="similarity">
    <text evidence="1">Belongs to the UPF0735 family.</text>
</comment>
<gene>
    <name evidence="3" type="ORF">OCV47_07095</name>
</gene>
<keyword evidence="4" id="KW-1185">Reference proteome</keyword>
<evidence type="ECO:0000256" key="1">
    <source>
        <dbReference type="HAMAP-Rule" id="MF_00707"/>
    </source>
</evidence>
<dbReference type="EMBL" id="JAOQKE010000006">
    <property type="protein sequence ID" value="MCU6725114.1"/>
    <property type="molecule type" value="Genomic_DNA"/>
</dbReference>
<sequence length="147" mass="16276">MKGKEQFYVVKEKAVPEVLLKVVEAKKLLETGKAATVQEAADLTGISRSSFYKYKDDISLFHENTKGKKITFVIQMNDQPGLLSDVLKVIAEYQANILTIHQTIPVNGVASLTLCIDILPTTGNSMSLFTDIENLEGVHYMKILASE</sequence>
<organism evidence="3 4">
    <name type="scientific">Muricoprocola aceti</name>
    <dbReference type="NCBI Taxonomy" id="2981772"/>
    <lineage>
        <taxon>Bacteria</taxon>
        <taxon>Bacillati</taxon>
        <taxon>Bacillota</taxon>
        <taxon>Clostridia</taxon>
        <taxon>Lachnospirales</taxon>
        <taxon>Lachnospiraceae</taxon>
        <taxon>Muricoprocola</taxon>
    </lineage>
</organism>
<comment type="caution">
    <text evidence="3">The sequence shown here is derived from an EMBL/GenBank/DDBJ whole genome shotgun (WGS) entry which is preliminary data.</text>
</comment>
<dbReference type="PROSITE" id="PS51671">
    <property type="entry name" value="ACT"/>
    <property type="match status" value="1"/>
</dbReference>
<accession>A0ABT2SKV0</accession>
<dbReference type="HAMAP" id="MF_00707">
    <property type="entry name" value="UPF0735"/>
    <property type="match status" value="1"/>
</dbReference>
<evidence type="ECO:0000313" key="4">
    <source>
        <dbReference type="Proteomes" id="UP001652338"/>
    </source>
</evidence>
<name>A0ABT2SKV0_9FIRM</name>
<proteinExistence type="inferred from homology"/>
<protein>
    <recommendedName>
        <fullName evidence="1">UPF0735 ACT domain-containing protein OCV47_07095</fullName>
    </recommendedName>
</protein>
<dbReference type="Pfam" id="PF01842">
    <property type="entry name" value="ACT"/>
    <property type="match status" value="1"/>
</dbReference>
<evidence type="ECO:0000259" key="2">
    <source>
        <dbReference type="PROSITE" id="PS51671"/>
    </source>
</evidence>
<dbReference type="InterPro" id="IPR045865">
    <property type="entry name" value="ACT-like_dom_sf"/>
</dbReference>
<dbReference type="PIRSF" id="PIRSF025624">
    <property type="entry name" value="ACT_PheB"/>
    <property type="match status" value="1"/>
</dbReference>
<feature type="domain" description="ACT" evidence="2">
    <location>
        <begin position="71"/>
        <end position="146"/>
    </location>
</feature>